<dbReference type="AlphaFoldDB" id="A0A2P6NP08"/>
<dbReference type="PROSITE" id="PS50082">
    <property type="entry name" value="WD_REPEATS_2"/>
    <property type="match status" value="1"/>
</dbReference>
<dbReference type="STRING" id="1890364.A0A2P6NP08"/>
<name>A0A2P6NP08_9EUKA</name>
<evidence type="ECO:0000256" key="1">
    <source>
        <dbReference type="ARBA" id="ARBA00004123"/>
    </source>
</evidence>
<keyword evidence="6" id="KW-0227">DNA damage</keyword>
<dbReference type="GO" id="GO:0009411">
    <property type="term" value="P:response to UV"/>
    <property type="evidence" value="ECO:0007669"/>
    <property type="project" value="TreeGrafter"/>
</dbReference>
<evidence type="ECO:0000256" key="11">
    <source>
        <dbReference type="PROSITE-ProRule" id="PRU00221"/>
    </source>
</evidence>
<dbReference type="InParanoid" id="A0A2P6NP08"/>
<feature type="repeat" description="WD" evidence="11">
    <location>
        <begin position="116"/>
        <end position="158"/>
    </location>
</feature>
<dbReference type="GO" id="GO:0080008">
    <property type="term" value="C:Cul4-RING E3 ubiquitin ligase complex"/>
    <property type="evidence" value="ECO:0007669"/>
    <property type="project" value="InterPro"/>
</dbReference>
<dbReference type="PROSITE" id="PS00678">
    <property type="entry name" value="WD_REPEATS_1"/>
    <property type="match status" value="1"/>
</dbReference>
<accession>A0A2P6NP08</accession>
<evidence type="ECO:0000256" key="3">
    <source>
        <dbReference type="ARBA" id="ARBA00014580"/>
    </source>
</evidence>
<keyword evidence="4 11" id="KW-0853">WD repeat</keyword>
<evidence type="ECO:0000256" key="6">
    <source>
        <dbReference type="ARBA" id="ARBA00022763"/>
    </source>
</evidence>
<keyword evidence="5" id="KW-0677">Repeat</keyword>
<dbReference type="GO" id="GO:0003684">
    <property type="term" value="F:damaged DNA binding"/>
    <property type="evidence" value="ECO:0007669"/>
    <property type="project" value="InterPro"/>
</dbReference>
<dbReference type="PANTHER" id="PTHR15169">
    <property type="entry name" value="DAMAGE-SPECIFIC DNA BINDING PROTEIN 2"/>
    <property type="match status" value="1"/>
</dbReference>
<dbReference type="SUPFAM" id="SSF50978">
    <property type="entry name" value="WD40 repeat-like"/>
    <property type="match status" value="1"/>
</dbReference>
<keyword evidence="8" id="KW-0238">DNA-binding</keyword>
<dbReference type="Proteomes" id="UP000241769">
    <property type="component" value="Unassembled WGS sequence"/>
</dbReference>
<keyword evidence="10" id="KW-0539">Nucleus</keyword>
<sequence length="719" mass="82840">MLRTSTSGRIVEDIPRDPVHDTSAASTNIDHLTIGSSPSASRDRTLSRDILKDTLGVHLTKMKVYKQLQKVFDRRITAIEFSKSEGLTNTVAFASKGGDIELWNHMQVRKLSRMSGTGKGGSISDLRFSPWDDDYLYSASIDCTVKMWNITTGYSQSILDTKDRNRWFTSLDCSRRGENFSMAGDNKGLLYIFDHLGQLQHKYKPHAKYHPKRENVFLTASNDHRVLLFDTRNMDRPMHSLKHTGVINSACFSIRGDMILTTTQDDEIRIYGCPHRTEEESQLRGDIDRPTVIKHPHRPFQHLTPFQAMWHPIHNDVFVIGRYDERRGIDFFDCEGEDMYIGNLLDPAISGLSSIAKFSPDGKILAVGSGFSGYLHIYPKHSADVQRNVLSSNGLVTRERPGAREDSGPAKKRKKVETKVVVVKQAKTKTKTEKVVASNRTLWGDAFSTKILLRSRTASEPLKSMQTGRYELDGMALQFFSLLRIEEFTNWLDGDDLMRLRRLSHAFHQLISLDVEFDRIAWKSCCFKKHWNRWPVYEQRNPIVLESSPSEIQHEIIEFFDHHLSKTSDSEWAFTIPRERNWRMLYARQRRPQSLICLKRAIRHYLAEMELPPVEITTQLSLSTDGSQLDYLYELTRQCPMGDLEVPNISKSNVRMMVSLEHNDAPMLYYYIYDHDDFNLYLGVSVDCFVKSFAEWGPGGWVPFAKDLHDRHEPWSDLT</sequence>
<dbReference type="InterPro" id="IPR036322">
    <property type="entry name" value="WD40_repeat_dom_sf"/>
</dbReference>
<evidence type="ECO:0000256" key="12">
    <source>
        <dbReference type="SAM" id="MobiDB-lite"/>
    </source>
</evidence>
<dbReference type="GO" id="GO:0006281">
    <property type="term" value="P:DNA repair"/>
    <property type="evidence" value="ECO:0007669"/>
    <property type="project" value="UniProtKB-KW"/>
</dbReference>
<evidence type="ECO:0000313" key="13">
    <source>
        <dbReference type="EMBL" id="PRP85682.1"/>
    </source>
</evidence>
<keyword evidence="9" id="KW-0234">DNA repair</keyword>
<dbReference type="InterPro" id="IPR015943">
    <property type="entry name" value="WD40/YVTN_repeat-like_dom_sf"/>
</dbReference>
<evidence type="ECO:0000313" key="14">
    <source>
        <dbReference type="Proteomes" id="UP000241769"/>
    </source>
</evidence>
<dbReference type="SMART" id="SM00320">
    <property type="entry name" value="WD40"/>
    <property type="match status" value="4"/>
</dbReference>
<comment type="caution">
    <text evidence="13">The sequence shown here is derived from an EMBL/GenBank/DDBJ whole genome shotgun (WGS) entry which is preliminary data.</text>
</comment>
<feature type="compositionally biased region" description="Polar residues" evidence="12">
    <location>
        <begin position="23"/>
        <end position="40"/>
    </location>
</feature>
<comment type="subcellular location">
    <subcellularLocation>
        <location evidence="1">Nucleus</location>
    </subcellularLocation>
</comment>
<evidence type="ECO:0000256" key="2">
    <source>
        <dbReference type="ARBA" id="ARBA00005434"/>
    </source>
</evidence>
<evidence type="ECO:0000256" key="10">
    <source>
        <dbReference type="ARBA" id="ARBA00023242"/>
    </source>
</evidence>
<dbReference type="EMBL" id="MDYQ01000041">
    <property type="protein sequence ID" value="PRP85682.1"/>
    <property type="molecule type" value="Genomic_DNA"/>
</dbReference>
<evidence type="ECO:0000256" key="4">
    <source>
        <dbReference type="ARBA" id="ARBA00022574"/>
    </source>
</evidence>
<organism evidence="13 14">
    <name type="scientific">Planoprotostelium fungivorum</name>
    <dbReference type="NCBI Taxonomy" id="1890364"/>
    <lineage>
        <taxon>Eukaryota</taxon>
        <taxon>Amoebozoa</taxon>
        <taxon>Evosea</taxon>
        <taxon>Variosea</taxon>
        <taxon>Cavosteliida</taxon>
        <taxon>Cavosteliaceae</taxon>
        <taxon>Planoprotostelium</taxon>
    </lineage>
</organism>
<comment type="similarity">
    <text evidence="2">Belongs to the WD repeat DDB2/WDR76 family.</text>
</comment>
<keyword evidence="14" id="KW-1185">Reference proteome</keyword>
<protein>
    <recommendedName>
        <fullName evidence="3">DNA damage-binding protein 2</fullName>
    </recommendedName>
</protein>
<dbReference type="GO" id="GO:0005634">
    <property type="term" value="C:nucleus"/>
    <property type="evidence" value="ECO:0007669"/>
    <property type="project" value="UniProtKB-SubCell"/>
</dbReference>
<dbReference type="InterPro" id="IPR001680">
    <property type="entry name" value="WD40_rpt"/>
</dbReference>
<keyword evidence="7" id="KW-0833">Ubl conjugation pathway</keyword>
<proteinExistence type="inferred from homology"/>
<dbReference type="PANTHER" id="PTHR15169:SF0">
    <property type="entry name" value="DNA DAMAGE-BINDING PROTEIN 2"/>
    <property type="match status" value="1"/>
</dbReference>
<dbReference type="InterPro" id="IPR033312">
    <property type="entry name" value="DDB2"/>
</dbReference>
<dbReference type="Gene3D" id="2.130.10.10">
    <property type="entry name" value="YVTN repeat-like/Quinoprotein amine dehydrogenase"/>
    <property type="match status" value="1"/>
</dbReference>
<feature type="compositionally biased region" description="Basic and acidic residues" evidence="12">
    <location>
        <begin position="10"/>
        <end position="20"/>
    </location>
</feature>
<feature type="region of interest" description="Disordered" evidence="12">
    <location>
        <begin position="1"/>
        <end position="45"/>
    </location>
</feature>
<gene>
    <name evidence="13" type="ORF">PROFUN_06516</name>
</gene>
<evidence type="ECO:0000256" key="8">
    <source>
        <dbReference type="ARBA" id="ARBA00023125"/>
    </source>
</evidence>
<evidence type="ECO:0000256" key="5">
    <source>
        <dbReference type="ARBA" id="ARBA00022737"/>
    </source>
</evidence>
<evidence type="ECO:0000256" key="7">
    <source>
        <dbReference type="ARBA" id="ARBA00022786"/>
    </source>
</evidence>
<dbReference type="OrthoDB" id="9890280at2759"/>
<reference evidence="13 14" key="1">
    <citation type="journal article" date="2018" name="Genome Biol. Evol.">
        <title>Multiple Roots of Fruiting Body Formation in Amoebozoa.</title>
        <authorList>
            <person name="Hillmann F."/>
            <person name="Forbes G."/>
            <person name="Novohradska S."/>
            <person name="Ferling I."/>
            <person name="Riege K."/>
            <person name="Groth M."/>
            <person name="Westermann M."/>
            <person name="Marz M."/>
            <person name="Spaller T."/>
            <person name="Winckler T."/>
            <person name="Schaap P."/>
            <person name="Glockner G."/>
        </authorList>
    </citation>
    <scope>NUCLEOTIDE SEQUENCE [LARGE SCALE GENOMIC DNA]</scope>
    <source>
        <strain evidence="13 14">Jena</strain>
    </source>
</reference>
<evidence type="ECO:0000256" key="9">
    <source>
        <dbReference type="ARBA" id="ARBA00023204"/>
    </source>
</evidence>
<dbReference type="InterPro" id="IPR019775">
    <property type="entry name" value="WD40_repeat_CS"/>
</dbReference>
<dbReference type="Pfam" id="PF00400">
    <property type="entry name" value="WD40"/>
    <property type="match status" value="2"/>
</dbReference>